<feature type="domain" description="Malonyl-CoA:ACP transacylase (MAT)" evidence="7">
    <location>
        <begin position="23"/>
        <end position="330"/>
    </location>
</feature>
<dbReference type="AlphaFoldDB" id="A0A8H7RT03"/>
<dbReference type="GO" id="GO:0006633">
    <property type="term" value="P:fatty acid biosynthetic process"/>
    <property type="evidence" value="ECO:0007669"/>
    <property type="project" value="TreeGrafter"/>
</dbReference>
<reference evidence="8 9" key="1">
    <citation type="submission" date="2020-12" db="EMBL/GenBank/DDBJ databases">
        <title>Metabolic potential, ecology and presence of endohyphal bacteria is reflected in genomic diversity of Mucoromycotina.</title>
        <authorList>
            <person name="Muszewska A."/>
            <person name="Okrasinska A."/>
            <person name="Steczkiewicz K."/>
            <person name="Drgas O."/>
            <person name="Orlowska M."/>
            <person name="Perlinska-Lenart U."/>
            <person name="Aleksandrzak-Piekarczyk T."/>
            <person name="Szatraj K."/>
            <person name="Zielenkiewicz U."/>
            <person name="Pilsyk S."/>
            <person name="Malc E."/>
            <person name="Mieczkowski P."/>
            <person name="Kruszewska J.S."/>
            <person name="Biernat P."/>
            <person name="Pawlowska J."/>
        </authorList>
    </citation>
    <scope>NUCLEOTIDE SEQUENCE [LARGE SCALE GENOMIC DNA]</scope>
    <source>
        <strain evidence="8 9">CBS 142.35</strain>
    </source>
</reference>
<dbReference type="InterPro" id="IPR016036">
    <property type="entry name" value="Malonyl_transacylase_ACP-bd"/>
</dbReference>
<feature type="coiled-coil region" evidence="6">
    <location>
        <begin position="156"/>
        <end position="183"/>
    </location>
</feature>
<dbReference type="InterPro" id="IPR014043">
    <property type="entry name" value="Acyl_transferase_dom"/>
</dbReference>
<gene>
    <name evidence="8" type="ORF">INT45_012688</name>
</gene>
<comment type="caution">
    <text evidence="8">The sequence shown here is derived from an EMBL/GenBank/DDBJ whole genome shotgun (WGS) entry which is preliminary data.</text>
</comment>
<evidence type="ECO:0000256" key="2">
    <source>
        <dbReference type="ARBA" id="ARBA00013258"/>
    </source>
</evidence>
<keyword evidence="3" id="KW-0808">Transferase</keyword>
<dbReference type="InterPro" id="IPR016035">
    <property type="entry name" value="Acyl_Trfase/lysoPLipase"/>
</dbReference>
<keyword evidence="9" id="KW-1185">Reference proteome</keyword>
<dbReference type="PIRSF" id="PIRSF000446">
    <property type="entry name" value="Mct"/>
    <property type="match status" value="1"/>
</dbReference>
<keyword evidence="6" id="KW-0175">Coiled coil</keyword>
<evidence type="ECO:0000256" key="6">
    <source>
        <dbReference type="SAM" id="Coils"/>
    </source>
</evidence>
<dbReference type="InterPro" id="IPR050858">
    <property type="entry name" value="Mal-CoA-ACP_Trans/PKS_FabD"/>
</dbReference>
<dbReference type="InterPro" id="IPR004410">
    <property type="entry name" value="Malonyl_CoA-ACP_transAc_FabD"/>
</dbReference>
<comment type="similarity">
    <text evidence="1">Belongs to the FabD family.</text>
</comment>
<evidence type="ECO:0000256" key="5">
    <source>
        <dbReference type="ARBA" id="ARBA00048462"/>
    </source>
</evidence>
<dbReference type="EMBL" id="JAEPRB010000315">
    <property type="protein sequence ID" value="KAG2217229.1"/>
    <property type="molecule type" value="Genomic_DNA"/>
</dbReference>
<dbReference type="SMART" id="SM00827">
    <property type="entry name" value="PKS_AT"/>
    <property type="match status" value="1"/>
</dbReference>
<dbReference type="InterPro" id="IPR001227">
    <property type="entry name" value="Ac_transferase_dom_sf"/>
</dbReference>
<dbReference type="GO" id="GO:0004314">
    <property type="term" value="F:[acyl-carrier-protein] S-malonyltransferase activity"/>
    <property type="evidence" value="ECO:0007669"/>
    <property type="project" value="UniProtKB-EC"/>
</dbReference>
<evidence type="ECO:0000313" key="8">
    <source>
        <dbReference type="EMBL" id="KAG2217229.1"/>
    </source>
</evidence>
<dbReference type="GO" id="GO:0005739">
    <property type="term" value="C:mitochondrion"/>
    <property type="evidence" value="ECO:0007669"/>
    <property type="project" value="TreeGrafter"/>
</dbReference>
<proteinExistence type="inferred from homology"/>
<evidence type="ECO:0000256" key="1">
    <source>
        <dbReference type="ARBA" id="ARBA00008217"/>
    </source>
</evidence>
<dbReference type="EC" id="2.3.1.39" evidence="2"/>
<dbReference type="PANTHER" id="PTHR42681:SF1">
    <property type="entry name" value="MALONYL-COA-ACYL CARRIER PROTEIN TRANSACYLASE, MITOCHONDRIAL"/>
    <property type="match status" value="1"/>
</dbReference>
<dbReference type="PANTHER" id="PTHR42681">
    <property type="entry name" value="MALONYL-COA-ACYL CARRIER PROTEIN TRANSACYLASE, MITOCHONDRIAL"/>
    <property type="match status" value="1"/>
</dbReference>
<accession>A0A8H7RT03</accession>
<evidence type="ECO:0000256" key="4">
    <source>
        <dbReference type="ARBA" id="ARBA00023315"/>
    </source>
</evidence>
<name>A0A8H7RT03_9FUNG</name>
<dbReference type="InterPro" id="IPR024925">
    <property type="entry name" value="Malonyl_CoA-ACP_transAc"/>
</dbReference>
<dbReference type="Proteomes" id="UP000646827">
    <property type="component" value="Unassembled WGS sequence"/>
</dbReference>
<evidence type="ECO:0000256" key="3">
    <source>
        <dbReference type="ARBA" id="ARBA00022679"/>
    </source>
</evidence>
<dbReference type="Gene3D" id="3.30.70.250">
    <property type="entry name" value="Malonyl-CoA ACP transacylase, ACP-binding"/>
    <property type="match status" value="1"/>
</dbReference>
<sequence>MTFIPRRAWMSIAGIEKSHRGILFPGQGSQFIGMGKDLYNLYPRSAKLVFDEADEALGNGLRSLIFEGEQEKLRRTENAQPAILTTSIALLRVLEVEFGFEVAKACNYTLGHSLGEYTALVATGALSLTDAVRLVRLRGERMAQAVGDRKTAMSALVVRKAKLSDLEQAIKEINEELPENELVAMANVNSSFQVVISGTSKGVDEASRQLLARRFAARAVDLPVSAPFHCSLMKDAADAMEEAFKTITFKKPCVDVISNVTAKPYTSVEEIPKLLVQQVTHTVEWQRSITYCKEQDIKQFICFGPGKVLANLIKKEYPLDKIISITNADDILHHAQEYNEKAIYEQQNQQKELKN</sequence>
<organism evidence="8 9">
    <name type="scientific">Circinella minor</name>
    <dbReference type="NCBI Taxonomy" id="1195481"/>
    <lineage>
        <taxon>Eukaryota</taxon>
        <taxon>Fungi</taxon>
        <taxon>Fungi incertae sedis</taxon>
        <taxon>Mucoromycota</taxon>
        <taxon>Mucoromycotina</taxon>
        <taxon>Mucoromycetes</taxon>
        <taxon>Mucorales</taxon>
        <taxon>Lichtheimiaceae</taxon>
        <taxon>Circinella</taxon>
    </lineage>
</organism>
<dbReference type="Pfam" id="PF00698">
    <property type="entry name" value="Acyl_transf_1"/>
    <property type="match status" value="1"/>
</dbReference>
<evidence type="ECO:0000259" key="7">
    <source>
        <dbReference type="SMART" id="SM00827"/>
    </source>
</evidence>
<evidence type="ECO:0000313" key="9">
    <source>
        <dbReference type="Proteomes" id="UP000646827"/>
    </source>
</evidence>
<dbReference type="Gene3D" id="3.40.366.10">
    <property type="entry name" value="Malonyl-Coenzyme A Acyl Carrier Protein, domain 2"/>
    <property type="match status" value="1"/>
</dbReference>
<dbReference type="NCBIfam" id="TIGR00128">
    <property type="entry name" value="fabD"/>
    <property type="match status" value="1"/>
</dbReference>
<keyword evidence="4" id="KW-0012">Acyltransferase</keyword>
<comment type="catalytic activity">
    <reaction evidence="5">
        <text>holo-[ACP] + malonyl-CoA = malonyl-[ACP] + CoA</text>
        <dbReference type="Rhea" id="RHEA:41792"/>
        <dbReference type="Rhea" id="RHEA-COMP:9623"/>
        <dbReference type="Rhea" id="RHEA-COMP:9685"/>
        <dbReference type="ChEBI" id="CHEBI:57287"/>
        <dbReference type="ChEBI" id="CHEBI:57384"/>
        <dbReference type="ChEBI" id="CHEBI:64479"/>
        <dbReference type="ChEBI" id="CHEBI:78449"/>
        <dbReference type="EC" id="2.3.1.39"/>
    </reaction>
</comment>
<dbReference type="OrthoDB" id="541883at2759"/>
<dbReference type="SUPFAM" id="SSF55048">
    <property type="entry name" value="Probable ACP-binding domain of malonyl-CoA ACP transacylase"/>
    <property type="match status" value="1"/>
</dbReference>
<protein>
    <recommendedName>
        <fullName evidence="2">[acyl-carrier-protein] S-malonyltransferase</fullName>
        <ecNumber evidence="2">2.3.1.39</ecNumber>
    </recommendedName>
</protein>
<dbReference type="SUPFAM" id="SSF52151">
    <property type="entry name" value="FabD/lysophospholipase-like"/>
    <property type="match status" value="1"/>
</dbReference>